<dbReference type="PROSITE" id="PS00533">
    <property type="entry name" value="PORPHOBILINOGEN_DEAM"/>
    <property type="match status" value="1"/>
</dbReference>
<evidence type="ECO:0000313" key="5">
    <source>
        <dbReference type="EMBL" id="GAQ80648.1"/>
    </source>
</evidence>
<dbReference type="Gene3D" id="3.30.160.40">
    <property type="entry name" value="Porphobilinogen deaminase, C-terminal domain"/>
    <property type="match status" value="1"/>
</dbReference>
<dbReference type="SUPFAM" id="SSF54782">
    <property type="entry name" value="Porphobilinogen deaminase (hydroxymethylbilane synthase), C-terminal domain"/>
    <property type="match status" value="1"/>
</dbReference>
<dbReference type="Proteomes" id="UP000054558">
    <property type="component" value="Unassembled WGS sequence"/>
</dbReference>
<evidence type="ECO:0000259" key="4">
    <source>
        <dbReference type="Pfam" id="PF03900"/>
    </source>
</evidence>
<evidence type="ECO:0000256" key="3">
    <source>
        <dbReference type="SAM" id="MobiDB-lite"/>
    </source>
</evidence>
<dbReference type="UniPathway" id="UPA00251">
    <property type="reaction ID" value="UER00319"/>
</dbReference>
<feature type="compositionally biased region" description="Basic and acidic residues" evidence="3">
    <location>
        <begin position="115"/>
        <end position="132"/>
    </location>
</feature>
<reference evidence="5 6" key="1">
    <citation type="journal article" date="2014" name="Nat. Commun.">
        <title>Klebsormidium flaccidum genome reveals primary factors for plant terrestrial adaptation.</title>
        <authorList>
            <person name="Hori K."/>
            <person name="Maruyama F."/>
            <person name="Fujisawa T."/>
            <person name="Togashi T."/>
            <person name="Yamamoto N."/>
            <person name="Seo M."/>
            <person name="Sato S."/>
            <person name="Yamada T."/>
            <person name="Mori H."/>
            <person name="Tajima N."/>
            <person name="Moriyama T."/>
            <person name="Ikeuchi M."/>
            <person name="Watanabe M."/>
            <person name="Wada H."/>
            <person name="Kobayashi K."/>
            <person name="Saito M."/>
            <person name="Masuda T."/>
            <person name="Sasaki-Sekimoto Y."/>
            <person name="Mashiguchi K."/>
            <person name="Awai K."/>
            <person name="Shimojima M."/>
            <person name="Masuda S."/>
            <person name="Iwai M."/>
            <person name="Nobusawa T."/>
            <person name="Narise T."/>
            <person name="Kondo S."/>
            <person name="Saito H."/>
            <person name="Sato R."/>
            <person name="Murakawa M."/>
            <person name="Ihara Y."/>
            <person name="Oshima-Yamada Y."/>
            <person name="Ohtaka K."/>
            <person name="Satoh M."/>
            <person name="Sonobe K."/>
            <person name="Ishii M."/>
            <person name="Ohtani R."/>
            <person name="Kanamori-Sato M."/>
            <person name="Honoki R."/>
            <person name="Miyazaki D."/>
            <person name="Mochizuki H."/>
            <person name="Umetsu J."/>
            <person name="Higashi K."/>
            <person name="Shibata D."/>
            <person name="Kamiya Y."/>
            <person name="Sato N."/>
            <person name="Nakamura Y."/>
            <person name="Tabata S."/>
            <person name="Ida S."/>
            <person name="Kurokawa K."/>
            <person name="Ohta H."/>
        </authorList>
    </citation>
    <scope>NUCLEOTIDE SEQUENCE [LARGE SCALE GENOMIC DNA]</scope>
    <source>
        <strain evidence="5 6">NIES-2285</strain>
    </source>
</reference>
<feature type="domain" description="Porphobilinogen deaminase C-terminal" evidence="4">
    <location>
        <begin position="184"/>
        <end position="232"/>
    </location>
</feature>
<name>A0A1Y1HXR2_KLENI</name>
<keyword evidence="6" id="KW-1185">Reference proteome</keyword>
<gene>
    <name evidence="5" type="ORF">KFL_000580355</name>
</gene>
<dbReference type="InterPro" id="IPR022418">
    <property type="entry name" value="Porphobilinogen_deaminase_C"/>
</dbReference>
<dbReference type="STRING" id="105231.A0A1Y1HXR2"/>
<dbReference type="GO" id="GO:0006782">
    <property type="term" value="P:protoporphyrinogen IX biosynthetic process"/>
    <property type="evidence" value="ECO:0007669"/>
    <property type="project" value="UniProtKB-UniPathway"/>
</dbReference>
<dbReference type="AlphaFoldDB" id="A0A1Y1HXR2"/>
<evidence type="ECO:0000256" key="1">
    <source>
        <dbReference type="ARBA" id="ARBA00004735"/>
    </source>
</evidence>
<accession>A0A1Y1HXR2</accession>
<dbReference type="OrthoDB" id="564646at2759"/>
<dbReference type="EMBL" id="DF237007">
    <property type="protein sequence ID" value="GAQ80648.1"/>
    <property type="molecule type" value="Genomic_DNA"/>
</dbReference>
<feature type="region of interest" description="Disordered" evidence="3">
    <location>
        <begin position="12"/>
        <end position="161"/>
    </location>
</feature>
<dbReference type="InterPro" id="IPR022419">
    <property type="entry name" value="Porphobilin_deaminase_cofac_BS"/>
</dbReference>
<dbReference type="PANTHER" id="PTHR11557:SF0">
    <property type="entry name" value="PORPHOBILINOGEN DEAMINASE"/>
    <property type="match status" value="1"/>
</dbReference>
<dbReference type="Pfam" id="PF03900">
    <property type="entry name" value="Porphobil_deamC"/>
    <property type="match status" value="1"/>
</dbReference>
<dbReference type="PANTHER" id="PTHR11557">
    <property type="entry name" value="PORPHOBILINOGEN DEAMINASE"/>
    <property type="match status" value="1"/>
</dbReference>
<evidence type="ECO:0000256" key="2">
    <source>
        <dbReference type="ARBA" id="ARBA00033064"/>
    </source>
</evidence>
<protein>
    <recommendedName>
        <fullName evidence="2">Hydroxymethylbilane synthase</fullName>
    </recommendedName>
</protein>
<sequence>MLTNFCCYIAEASPPAKGPVSPPLKSGQNERKDSPEASANQSGPPAAVGPEASSPASLNGSRSSAEELLQFDFRKTRPEKKTRRPNAWSMKAGRGGKALDGSPVADLESGTNASDRSESEDRNKDTGTKACDRSGSAEPGSDGFDLRRAEERRARGTVRRRGTRAPLTLHKEYLAAVNHEDTRLAVACERAFLATLDGSCRTPIAGLAVRNASGGCSFRGLVATVDGKQSEVAFCQRITDETLIANDEKRRFSRTHFC</sequence>
<evidence type="ECO:0000313" key="6">
    <source>
        <dbReference type="Proteomes" id="UP000054558"/>
    </source>
</evidence>
<dbReference type="InterPro" id="IPR036803">
    <property type="entry name" value="Porphobilinogen_deaminase_C_sf"/>
</dbReference>
<organism evidence="5 6">
    <name type="scientific">Klebsormidium nitens</name>
    <name type="common">Green alga</name>
    <name type="synonym">Ulothrix nitens</name>
    <dbReference type="NCBI Taxonomy" id="105231"/>
    <lineage>
        <taxon>Eukaryota</taxon>
        <taxon>Viridiplantae</taxon>
        <taxon>Streptophyta</taxon>
        <taxon>Klebsormidiophyceae</taxon>
        <taxon>Klebsormidiales</taxon>
        <taxon>Klebsormidiaceae</taxon>
        <taxon>Klebsormidium</taxon>
    </lineage>
</organism>
<proteinExistence type="predicted"/>
<feature type="compositionally biased region" description="Basic and acidic residues" evidence="3">
    <location>
        <begin position="144"/>
        <end position="154"/>
    </location>
</feature>
<comment type="pathway">
    <text evidence="1">Porphyrin-containing compound metabolism; protoporphyrin-IX biosynthesis; coproporphyrinogen-III from 5-aminolevulinate: step 2/4.</text>
</comment>
<feature type="compositionally biased region" description="Polar residues" evidence="3">
    <location>
        <begin position="54"/>
        <end position="63"/>
    </location>
</feature>
<dbReference type="GO" id="GO:0004418">
    <property type="term" value="F:hydroxymethylbilane synthase activity"/>
    <property type="evidence" value="ECO:0007669"/>
    <property type="project" value="InterPro"/>
</dbReference>
<dbReference type="InterPro" id="IPR000860">
    <property type="entry name" value="HemC"/>
</dbReference>